<dbReference type="PROSITE" id="PS51257">
    <property type="entry name" value="PROKAR_LIPOPROTEIN"/>
    <property type="match status" value="1"/>
</dbReference>
<reference evidence="3" key="1">
    <citation type="submission" date="2017-02" db="EMBL/GenBank/DDBJ databases">
        <authorList>
            <person name="Varghese N."/>
            <person name="Submissions S."/>
        </authorList>
    </citation>
    <scope>NUCLEOTIDE SEQUENCE [LARGE SCALE GENOMIC DNA]</scope>
    <source>
        <strain evidence="3">DSM 22224</strain>
    </source>
</reference>
<evidence type="ECO:0000256" key="1">
    <source>
        <dbReference type="SAM" id="MobiDB-lite"/>
    </source>
</evidence>
<accession>A0A1T4R2D9</accession>
<sequence length="60" mass="6227">MKEKFSTLNILLALMMLNGMLGMSCKKEKDVEVHERPIVAGGPSGASGSCGDSTITGAIT</sequence>
<protein>
    <submittedName>
        <fullName evidence="2">Uncharacterized protein</fullName>
    </submittedName>
</protein>
<evidence type="ECO:0000313" key="3">
    <source>
        <dbReference type="Proteomes" id="UP000190367"/>
    </source>
</evidence>
<dbReference type="STRING" id="634771.SAMN04488128_102764"/>
<keyword evidence="3" id="KW-1185">Reference proteome</keyword>
<dbReference type="RefSeq" id="WP_078669277.1">
    <property type="nucleotide sequence ID" value="NZ_FUWZ01000002.1"/>
</dbReference>
<dbReference type="Proteomes" id="UP000190367">
    <property type="component" value="Unassembled WGS sequence"/>
</dbReference>
<gene>
    <name evidence="2" type="ORF">SAMN04488128_102764</name>
</gene>
<organism evidence="2 3">
    <name type="scientific">Chitinophaga eiseniae</name>
    <dbReference type="NCBI Taxonomy" id="634771"/>
    <lineage>
        <taxon>Bacteria</taxon>
        <taxon>Pseudomonadati</taxon>
        <taxon>Bacteroidota</taxon>
        <taxon>Chitinophagia</taxon>
        <taxon>Chitinophagales</taxon>
        <taxon>Chitinophagaceae</taxon>
        <taxon>Chitinophaga</taxon>
    </lineage>
</organism>
<name>A0A1T4R2D9_9BACT</name>
<dbReference type="EMBL" id="FUWZ01000002">
    <property type="protein sequence ID" value="SKA10123.1"/>
    <property type="molecule type" value="Genomic_DNA"/>
</dbReference>
<feature type="region of interest" description="Disordered" evidence="1">
    <location>
        <begin position="38"/>
        <end position="60"/>
    </location>
</feature>
<proteinExistence type="predicted"/>
<evidence type="ECO:0000313" key="2">
    <source>
        <dbReference type="EMBL" id="SKA10123.1"/>
    </source>
</evidence>
<dbReference type="AlphaFoldDB" id="A0A1T4R2D9"/>